<name>A0A8J7GSJ8_9ACTN</name>
<gene>
    <name evidence="2" type="ORF">IW245_002455</name>
</gene>
<dbReference type="RefSeq" id="WP_197003258.1">
    <property type="nucleotide sequence ID" value="NZ_BONS01000036.1"/>
</dbReference>
<dbReference type="PROSITE" id="PS51462">
    <property type="entry name" value="NUDIX"/>
    <property type="match status" value="1"/>
</dbReference>
<dbReference type="SUPFAM" id="SSF55811">
    <property type="entry name" value="Nudix"/>
    <property type="match status" value="1"/>
</dbReference>
<keyword evidence="3" id="KW-1185">Reference proteome</keyword>
<dbReference type="InterPro" id="IPR015797">
    <property type="entry name" value="NUDIX_hydrolase-like_dom_sf"/>
</dbReference>
<dbReference type="InterPro" id="IPR000086">
    <property type="entry name" value="NUDIX_hydrolase_dom"/>
</dbReference>
<reference evidence="2" key="1">
    <citation type="submission" date="2020-11" db="EMBL/GenBank/DDBJ databases">
        <title>Sequencing the genomes of 1000 actinobacteria strains.</title>
        <authorList>
            <person name="Klenk H.-P."/>
        </authorList>
    </citation>
    <scope>NUCLEOTIDE SEQUENCE</scope>
    <source>
        <strain evidence="2">DSM 45356</strain>
    </source>
</reference>
<evidence type="ECO:0000313" key="3">
    <source>
        <dbReference type="Proteomes" id="UP000622552"/>
    </source>
</evidence>
<dbReference type="Gene3D" id="3.90.79.10">
    <property type="entry name" value="Nucleoside Triphosphate Pyrophosphohydrolase"/>
    <property type="match status" value="1"/>
</dbReference>
<evidence type="ECO:0000259" key="1">
    <source>
        <dbReference type="PROSITE" id="PS51462"/>
    </source>
</evidence>
<feature type="domain" description="Nudix hydrolase" evidence="1">
    <location>
        <begin position="6"/>
        <end position="145"/>
    </location>
</feature>
<evidence type="ECO:0000313" key="2">
    <source>
        <dbReference type="EMBL" id="MBG6136261.1"/>
    </source>
</evidence>
<sequence length="155" mass="17275">MEFTAPRIRVAAYVIRHRHCQPELLIFDHVDMPEAGTQVPAGGVSHGETLQDAVLRKILEETGIADVRIVTAVGVEDKPHPRTGAPRRTTFIHAEAGPDSADGWRHHVHGDGEDTGMEFDCWFQPLPLPARLADHQDVFLNRIEPNWAAPQDRAQ</sequence>
<accession>A0A8J7GSJ8</accession>
<dbReference type="Pfam" id="PF00293">
    <property type="entry name" value="NUDIX"/>
    <property type="match status" value="1"/>
</dbReference>
<protein>
    <submittedName>
        <fullName evidence="2">ADP-ribose pyrophosphatase YjhB (NUDIX family)</fullName>
    </submittedName>
</protein>
<dbReference type="CDD" id="cd04663">
    <property type="entry name" value="NUDIX_Hydrolase"/>
    <property type="match status" value="1"/>
</dbReference>
<dbReference type="Proteomes" id="UP000622552">
    <property type="component" value="Unassembled WGS sequence"/>
</dbReference>
<comment type="caution">
    <text evidence="2">The sequence shown here is derived from an EMBL/GenBank/DDBJ whole genome shotgun (WGS) entry which is preliminary data.</text>
</comment>
<dbReference type="AlphaFoldDB" id="A0A8J7GSJ8"/>
<proteinExistence type="predicted"/>
<organism evidence="2 3">
    <name type="scientific">Longispora fulva</name>
    <dbReference type="NCBI Taxonomy" id="619741"/>
    <lineage>
        <taxon>Bacteria</taxon>
        <taxon>Bacillati</taxon>
        <taxon>Actinomycetota</taxon>
        <taxon>Actinomycetes</taxon>
        <taxon>Micromonosporales</taxon>
        <taxon>Micromonosporaceae</taxon>
        <taxon>Longispora</taxon>
    </lineage>
</organism>
<dbReference type="EMBL" id="JADOUF010000001">
    <property type="protein sequence ID" value="MBG6136261.1"/>
    <property type="molecule type" value="Genomic_DNA"/>
</dbReference>